<evidence type="ECO:0000313" key="1">
    <source>
        <dbReference type="EMBL" id="GEN75376.1"/>
    </source>
</evidence>
<sequence length="227" mass="27154">MKKLIPLFFIFTFIRLFSQEYHFDYYLKYRHELTVDKGKPEIRDFQHIVNSKNYFYQITFQSESKNKLSAILTDFKNSLQHHFDLKNTDFPLKGENFVYKFSVRIPSVKKQFENEAKHRFFKAELLDKRDGNLYNYSIKEFSDEKMNKERLSANVVFAGFNDNLSFVGLRLLFDYHEIYNKIKFENNGILKSATGKSNNRTYALTLLAIEPHDFDIKVNEAQLRFKD</sequence>
<dbReference type="RefSeq" id="WP_146940334.1">
    <property type="nucleotide sequence ID" value="NZ_BJYJ01000003.1"/>
</dbReference>
<proteinExistence type="predicted"/>
<dbReference type="EMBL" id="BJYJ01000003">
    <property type="protein sequence ID" value="GEN75376.1"/>
    <property type="molecule type" value="Genomic_DNA"/>
</dbReference>
<dbReference type="Proteomes" id="UP000321863">
    <property type="component" value="Unassembled WGS sequence"/>
</dbReference>
<keyword evidence="2" id="KW-1185">Reference proteome</keyword>
<dbReference type="OrthoDB" id="1332330at2"/>
<accession>A0A511YJQ1</accession>
<dbReference type="AlphaFoldDB" id="A0A511YJQ1"/>
<comment type="caution">
    <text evidence="1">The sequence shown here is derived from an EMBL/GenBank/DDBJ whole genome shotgun (WGS) entry which is preliminary data.</text>
</comment>
<organism evidence="1 2">
    <name type="scientific">Chryseobacterium hagamense</name>
    <dbReference type="NCBI Taxonomy" id="395935"/>
    <lineage>
        <taxon>Bacteria</taxon>
        <taxon>Pseudomonadati</taxon>
        <taxon>Bacteroidota</taxon>
        <taxon>Flavobacteriia</taxon>
        <taxon>Flavobacteriales</taxon>
        <taxon>Weeksellaceae</taxon>
        <taxon>Chryseobacterium group</taxon>
        <taxon>Chryseobacterium</taxon>
    </lineage>
</organism>
<name>A0A511YJQ1_9FLAO</name>
<reference evidence="1 2" key="1">
    <citation type="submission" date="2019-07" db="EMBL/GenBank/DDBJ databases">
        <title>Whole genome shotgun sequence of Chryseobacterium hagamense NBRC 105253.</title>
        <authorList>
            <person name="Hosoyama A."/>
            <person name="Uohara A."/>
            <person name="Ohji S."/>
            <person name="Ichikawa N."/>
        </authorList>
    </citation>
    <scope>NUCLEOTIDE SEQUENCE [LARGE SCALE GENOMIC DNA]</scope>
    <source>
        <strain evidence="1 2">NBRC 105253</strain>
    </source>
</reference>
<protein>
    <submittedName>
        <fullName evidence="1">Uncharacterized protein</fullName>
    </submittedName>
</protein>
<evidence type="ECO:0000313" key="2">
    <source>
        <dbReference type="Proteomes" id="UP000321863"/>
    </source>
</evidence>
<gene>
    <name evidence="1" type="ORF">CHA01nite_11160</name>
</gene>